<comment type="caution">
    <text evidence="5">The sequence shown here is derived from an EMBL/GenBank/DDBJ whole genome shotgun (WGS) entry which is preliminary data.</text>
</comment>
<dbReference type="SUPFAM" id="SSF48371">
    <property type="entry name" value="ARM repeat"/>
    <property type="match status" value="1"/>
</dbReference>
<protein>
    <recommendedName>
        <fullName evidence="1">Sister chromatid cohesion protein</fullName>
    </recommendedName>
</protein>
<feature type="compositionally biased region" description="Polar residues" evidence="3">
    <location>
        <begin position="159"/>
        <end position="169"/>
    </location>
</feature>
<evidence type="ECO:0000259" key="4">
    <source>
        <dbReference type="Pfam" id="PF12830"/>
    </source>
</evidence>
<feature type="compositionally biased region" description="Low complexity" evidence="3">
    <location>
        <begin position="1831"/>
        <end position="1844"/>
    </location>
</feature>
<feature type="region of interest" description="Disordered" evidence="3">
    <location>
        <begin position="648"/>
        <end position="700"/>
    </location>
</feature>
<keyword evidence="2" id="KW-0175">Coiled coil</keyword>
<name>A0ABR3PQK9_9PEZI</name>
<sequence>MLDSLNTEAGNAERASERLQKTVKDLQQLLSPGNLTVYNFKKPARLANNVTRSGASKPNGTPAHPTQQPQLTSFANMVYNSTRVDYRYPTPESPSVKQRGTASSAAGSKPAIPHTRPAVANGRPAATAPAPNSARATPTSSTTLQSLQPASDPRPSLQKRPSSTSQYSQVEVLIETPSRASQAPRPPVNARHNPQTTGYHHGDATHHHTQQQMRPSQSNVAVVIPSRLGDNVGHAVKSSVHTERSTQQKPLPTNHYHAHDERPASQTAFRSSQTDLAVVVPAVLSQAERAAYISIPDTESAVVIDNNSLSRPKALAEDIPEHQLTSATLDQREKANGAASRLQGLMSDIFEAEDQLQPDTSGVQSTNAAHYFQVEDGADIERPVLQPKYQGQLDLFLQKVINSNRFASIDVEQLGRVMKLCENAISAGSGTSFRIDEDSLRDGDDWARRMTAGEQGLYASRSLLRIMTAGREEKQLYSEDTLRNLLDFLSHVVDTCIIPTVEMRHDIGEAFKFASHQQKSLLPVLSQCSRVMKLLGDLLLKTDVDESAINTVESICKTLVFVENASSEKDSALGVQKFESVRLAAMDVLSKLFARYTEQRQFVFDEILTSLEKLPVSRQSARQFKMVDAKPIQLVSALLMRLIQTSATKPPRDQRPIGKELDSKGAPDQSDTDMEDQSEYDSDSSTIKVTNKKRKKSSKKSFGAEGDLQSLVNPLYEAALKDTYYVINYLLQRAMTSTKTGDTPYRNLLDIFTEDFLSVLGNTDWPAAELLLRALLSRLLEISDSKTSSAPSKSMALELMGSMATRITAVRLQAQQVARHNHSEESEIRPGLLELHEGLLSDDLTEADLLAFDGPYRVVLEYLQARHVNDTQLLSARGYHTMQWSKLLLSLQNPSASTREVEKRLAHMIWDAQWLENEYEFTQVSTEDGRFASLLSTLHLPFCRAFNRIFTKLLNSMAGDQASLRSKSLKSIEQLIEMDPSMLDRGNFVMHNITKCLMDTSTQVRDSALGLISKCLSLRPRLDTELCDRIIQRSHDANVHVRKRAMKMLKDIYLRHDTFSLKARIADALVLRIVDVDESVVDLARHTFEDIWMSPFYAASGSSGANVDATIRLHEQAALIVNIVNKKSDSSENVLAELVQGVLSPEKSKNAKDNFSVCRQMVKTMFEAIIDSAELPGNLSQNSVLQTLTVFSSADAKLFMPDQLQTLVPYVKNLTTDDNLLTYRSAIVILRHTLPHMRNLNKDFLAEVQISLIQNFQKLPKAELSEVAACLWMLDGGLKNTQKLARITGSVLAQVKKFQSAAINDATATKVKRLTTIAGAFVKAFNLDTDLQAPDGQLKKIFPEYKGNSVASLAVDIICPLTSPKQTSQLREAALESVSMICQTWPNQLMRADVCNAFELVFASDDRQLDFILVSGLKEFFSSGDKPGGDGAAVIELGGGVATGEERLGNTYVATDRDGAATSIAQRFLHSILRVSISSADELALIAAQVVASINRQGLVHPKESGPYFVALETCPDNKIANVAFQEHRALYSKHETMFEKENIRSIQQAFEYQRDIIHDALGYVGSPPAAKLNMFWEVLKTGTAKPRKKFLTTICTKMNFVPAKLDVSGDIPTHVSLVRFCVENLAFFDYSKMDELQHLAATLERVVSDTGTGISHAIEVELLKLRIENVPMLDVQAIIGDGAAVKPEPLQQADDGPDQKTTIDPLRLRQLTVYSQILLLLWGLRTYLRRLWNLAKATTTSRGRPPAAGKDAPAVVRAAQRIPNSANLTERFLARTSEIVSALQQGQDKQRALCASFAELMAVDNELKVAADGADDDFEDTSLQDTSMTAPGAANNNGDINGGYETPSEGSVRSASAAPSVPGSAHKRGKKRKSVGDSRSASNTPRKKGKGAFHSQQQAGVNQRRTSRDGDDEDDFVKWE</sequence>
<feature type="compositionally biased region" description="Acidic residues" evidence="3">
    <location>
        <begin position="670"/>
        <end position="682"/>
    </location>
</feature>
<dbReference type="CDD" id="cd23958">
    <property type="entry name" value="SCC2"/>
    <property type="match status" value="1"/>
</dbReference>
<feature type="compositionally biased region" description="Basic and acidic residues" evidence="3">
    <location>
        <begin position="650"/>
        <end position="665"/>
    </location>
</feature>
<evidence type="ECO:0000256" key="1">
    <source>
        <dbReference type="RuleBase" id="RU364107"/>
    </source>
</evidence>
<dbReference type="RefSeq" id="XP_069204634.1">
    <property type="nucleotide sequence ID" value="XM_069348520.1"/>
</dbReference>
<dbReference type="InterPro" id="IPR024986">
    <property type="entry name" value="Nipped-B_C"/>
</dbReference>
<dbReference type="PANTHER" id="PTHR21704">
    <property type="entry name" value="NIPPED-B-LIKE PROTEIN DELANGIN SCC2-RELATED"/>
    <property type="match status" value="1"/>
</dbReference>
<comment type="subcellular location">
    <subcellularLocation>
        <location evidence="1">Nucleus</location>
    </subcellularLocation>
</comment>
<accession>A0ABR3PQK9</accession>
<evidence type="ECO:0000256" key="3">
    <source>
        <dbReference type="SAM" id="MobiDB-lite"/>
    </source>
</evidence>
<feature type="region of interest" description="Disordered" evidence="3">
    <location>
        <begin position="237"/>
        <end position="267"/>
    </location>
</feature>
<feature type="compositionally biased region" description="Low complexity" evidence="3">
    <location>
        <begin position="1851"/>
        <end position="1865"/>
    </location>
</feature>
<feature type="coiled-coil region" evidence="2">
    <location>
        <begin position="2"/>
        <end position="29"/>
    </location>
</feature>
<feature type="compositionally biased region" description="Polar residues" evidence="3">
    <location>
        <begin position="93"/>
        <end position="106"/>
    </location>
</feature>
<feature type="compositionally biased region" description="Low complexity" evidence="3">
    <location>
        <begin position="124"/>
        <end position="151"/>
    </location>
</feature>
<organism evidence="5 6">
    <name type="scientific">Neodothiora populina</name>
    <dbReference type="NCBI Taxonomy" id="2781224"/>
    <lineage>
        <taxon>Eukaryota</taxon>
        <taxon>Fungi</taxon>
        <taxon>Dikarya</taxon>
        <taxon>Ascomycota</taxon>
        <taxon>Pezizomycotina</taxon>
        <taxon>Dothideomycetes</taxon>
        <taxon>Dothideomycetidae</taxon>
        <taxon>Dothideales</taxon>
        <taxon>Dothioraceae</taxon>
        <taxon>Neodothiora</taxon>
    </lineage>
</organism>
<keyword evidence="1" id="KW-0131">Cell cycle</keyword>
<feature type="region of interest" description="Disordered" evidence="3">
    <location>
        <begin position="85"/>
        <end position="218"/>
    </location>
</feature>
<keyword evidence="6" id="KW-1185">Reference proteome</keyword>
<feature type="region of interest" description="Disordered" evidence="3">
    <location>
        <begin position="1817"/>
        <end position="1921"/>
    </location>
</feature>
<dbReference type="EMBL" id="JBFMKM010000001">
    <property type="protein sequence ID" value="KAL1311785.1"/>
    <property type="molecule type" value="Genomic_DNA"/>
</dbReference>
<feature type="region of interest" description="Disordered" evidence="3">
    <location>
        <begin position="50"/>
        <end position="71"/>
    </location>
</feature>
<dbReference type="Proteomes" id="UP001562354">
    <property type="component" value="Unassembled WGS sequence"/>
</dbReference>
<dbReference type="InterPro" id="IPR033031">
    <property type="entry name" value="Scc2/Nipped-B"/>
</dbReference>
<feature type="compositionally biased region" description="Polar residues" evidence="3">
    <location>
        <begin position="1895"/>
        <end position="1905"/>
    </location>
</feature>
<gene>
    <name evidence="5" type="ORF">AAFC00_001869</name>
</gene>
<feature type="domain" description="Sister chromatid cohesion C-terminal" evidence="4">
    <location>
        <begin position="1461"/>
        <end position="1647"/>
    </location>
</feature>
<keyword evidence="1" id="KW-0539">Nucleus</keyword>
<reference evidence="5 6" key="1">
    <citation type="submission" date="2024-07" db="EMBL/GenBank/DDBJ databases">
        <title>Draft sequence of the Neodothiora populina.</title>
        <authorList>
            <person name="Drown D.D."/>
            <person name="Schuette U.S."/>
            <person name="Buechlein A.B."/>
            <person name="Rusch D.R."/>
            <person name="Winton L.W."/>
            <person name="Adams G.A."/>
        </authorList>
    </citation>
    <scope>NUCLEOTIDE SEQUENCE [LARGE SCALE GENOMIC DNA]</scope>
    <source>
        <strain evidence="5 6">CPC 39397</strain>
    </source>
</reference>
<dbReference type="PANTHER" id="PTHR21704:SF18">
    <property type="entry name" value="NIPPED-B-LIKE PROTEIN"/>
    <property type="match status" value="1"/>
</dbReference>
<evidence type="ECO:0000313" key="6">
    <source>
        <dbReference type="Proteomes" id="UP001562354"/>
    </source>
</evidence>
<dbReference type="InterPro" id="IPR016024">
    <property type="entry name" value="ARM-type_fold"/>
</dbReference>
<dbReference type="Gene3D" id="1.25.10.10">
    <property type="entry name" value="Leucine-rich Repeat Variant"/>
    <property type="match status" value="1"/>
</dbReference>
<feature type="compositionally biased region" description="Basic residues" evidence="3">
    <location>
        <begin position="690"/>
        <end position="699"/>
    </location>
</feature>
<dbReference type="Pfam" id="PF12830">
    <property type="entry name" value="Nipped-B_C"/>
    <property type="match status" value="1"/>
</dbReference>
<dbReference type="GeneID" id="95975572"/>
<feature type="compositionally biased region" description="Acidic residues" evidence="3">
    <location>
        <begin position="1911"/>
        <end position="1921"/>
    </location>
</feature>
<evidence type="ECO:0000256" key="2">
    <source>
        <dbReference type="SAM" id="Coils"/>
    </source>
</evidence>
<dbReference type="Pfam" id="PF20168">
    <property type="entry name" value="PDS5"/>
    <property type="match status" value="1"/>
</dbReference>
<dbReference type="InterPro" id="IPR011989">
    <property type="entry name" value="ARM-like"/>
</dbReference>
<keyword evidence="1" id="KW-0677">Repeat</keyword>
<proteinExistence type="inferred from homology"/>
<comment type="similarity">
    <text evidence="1">Belongs to the SCC2/Nipped-B family.</text>
</comment>
<evidence type="ECO:0000313" key="5">
    <source>
        <dbReference type="EMBL" id="KAL1311785.1"/>
    </source>
</evidence>